<proteinExistence type="predicted"/>
<keyword evidence="2" id="KW-1185">Reference proteome</keyword>
<dbReference type="EMBL" id="QTSX02003112">
    <property type="protein sequence ID" value="KAJ9071762.1"/>
    <property type="molecule type" value="Genomic_DNA"/>
</dbReference>
<reference evidence="1" key="1">
    <citation type="submission" date="2022-04" db="EMBL/GenBank/DDBJ databases">
        <title>Genome of the entomopathogenic fungus Entomophthora muscae.</title>
        <authorList>
            <person name="Elya C."/>
            <person name="Lovett B.R."/>
            <person name="Lee E."/>
            <person name="Macias A.M."/>
            <person name="Hajek A.E."/>
            <person name="De Bivort B.L."/>
            <person name="Kasson M.T."/>
            <person name="De Fine Licht H.H."/>
            <person name="Stajich J.E."/>
        </authorList>
    </citation>
    <scope>NUCLEOTIDE SEQUENCE</scope>
    <source>
        <strain evidence="1">Berkeley</strain>
    </source>
</reference>
<sequence>MSNTSNYFGISNKTDACQMVVQTSEEDFRRFCGLSKEAKVMLVRELCQAETGSLWSGLESLTYSRSLNEGDRTREEMRGFQWRERQKSTNLQKGRSVLVKKGRGPPVHNLDP</sequence>
<name>A0ACC2TBY3_9FUNG</name>
<gene>
    <name evidence="1" type="ORF">DSO57_1033817</name>
</gene>
<comment type="caution">
    <text evidence="1">The sequence shown here is derived from an EMBL/GenBank/DDBJ whole genome shotgun (WGS) entry which is preliminary data.</text>
</comment>
<accession>A0ACC2TBY3</accession>
<dbReference type="Proteomes" id="UP001165960">
    <property type="component" value="Unassembled WGS sequence"/>
</dbReference>
<evidence type="ECO:0000313" key="1">
    <source>
        <dbReference type="EMBL" id="KAJ9071762.1"/>
    </source>
</evidence>
<protein>
    <submittedName>
        <fullName evidence="1">Uncharacterized protein</fullName>
    </submittedName>
</protein>
<evidence type="ECO:0000313" key="2">
    <source>
        <dbReference type="Proteomes" id="UP001165960"/>
    </source>
</evidence>
<organism evidence="1 2">
    <name type="scientific">Entomophthora muscae</name>
    <dbReference type="NCBI Taxonomy" id="34485"/>
    <lineage>
        <taxon>Eukaryota</taxon>
        <taxon>Fungi</taxon>
        <taxon>Fungi incertae sedis</taxon>
        <taxon>Zoopagomycota</taxon>
        <taxon>Entomophthoromycotina</taxon>
        <taxon>Entomophthoromycetes</taxon>
        <taxon>Entomophthorales</taxon>
        <taxon>Entomophthoraceae</taxon>
        <taxon>Entomophthora</taxon>
    </lineage>
</organism>